<dbReference type="Proteomes" id="UP000887540">
    <property type="component" value="Unplaced"/>
</dbReference>
<evidence type="ECO:0000313" key="2">
    <source>
        <dbReference type="WBParaSite" id="ACRNAN_scaffold2319.g20938.t1"/>
    </source>
</evidence>
<dbReference type="WBParaSite" id="ACRNAN_scaffold2319.g20938.t1">
    <property type="protein sequence ID" value="ACRNAN_scaffold2319.g20938.t1"/>
    <property type="gene ID" value="ACRNAN_scaffold2319.g20938"/>
</dbReference>
<keyword evidence="1" id="KW-1185">Reference proteome</keyword>
<sequence>MCLVNGTRCEGAERMIMSFSCDSKEPNAICCVHAKEMAKIDISKERWQNNCTCDPDEKTEDSVCIDEVPPETKKYVLHTTLNLSFAKIDKKRAVAA</sequence>
<proteinExistence type="predicted"/>
<organism evidence="1 2">
    <name type="scientific">Acrobeloides nanus</name>
    <dbReference type="NCBI Taxonomy" id="290746"/>
    <lineage>
        <taxon>Eukaryota</taxon>
        <taxon>Metazoa</taxon>
        <taxon>Ecdysozoa</taxon>
        <taxon>Nematoda</taxon>
        <taxon>Chromadorea</taxon>
        <taxon>Rhabditida</taxon>
        <taxon>Tylenchina</taxon>
        <taxon>Cephalobomorpha</taxon>
        <taxon>Cephaloboidea</taxon>
        <taxon>Cephalobidae</taxon>
        <taxon>Acrobeloides</taxon>
    </lineage>
</organism>
<evidence type="ECO:0000313" key="1">
    <source>
        <dbReference type="Proteomes" id="UP000887540"/>
    </source>
</evidence>
<accession>A0A914DEV8</accession>
<protein>
    <submittedName>
        <fullName evidence="2">Uncharacterized protein</fullName>
    </submittedName>
</protein>
<dbReference type="AlphaFoldDB" id="A0A914DEV8"/>
<reference evidence="2" key="1">
    <citation type="submission" date="2022-11" db="UniProtKB">
        <authorList>
            <consortium name="WormBaseParasite"/>
        </authorList>
    </citation>
    <scope>IDENTIFICATION</scope>
</reference>
<name>A0A914DEV8_9BILA</name>